<feature type="transmembrane region" description="Helical" evidence="17">
    <location>
        <begin position="152"/>
        <end position="169"/>
    </location>
</feature>
<evidence type="ECO:0000256" key="8">
    <source>
        <dbReference type="ARBA" id="ARBA00022792"/>
    </source>
</evidence>
<feature type="transmembrane region" description="Helical" evidence="17">
    <location>
        <begin position="238"/>
        <end position="260"/>
    </location>
</feature>
<keyword evidence="14 17" id="KW-0496">Mitochondrion</keyword>
<dbReference type="GO" id="GO:0008137">
    <property type="term" value="F:NADH dehydrogenase (ubiquinone) activity"/>
    <property type="evidence" value="ECO:0007669"/>
    <property type="project" value="UniProtKB-EC"/>
</dbReference>
<comment type="catalytic activity">
    <reaction evidence="16 17">
        <text>a ubiquinone + NADH + 5 H(+)(in) = a ubiquinol + NAD(+) + 4 H(+)(out)</text>
        <dbReference type="Rhea" id="RHEA:29091"/>
        <dbReference type="Rhea" id="RHEA-COMP:9565"/>
        <dbReference type="Rhea" id="RHEA-COMP:9566"/>
        <dbReference type="ChEBI" id="CHEBI:15378"/>
        <dbReference type="ChEBI" id="CHEBI:16389"/>
        <dbReference type="ChEBI" id="CHEBI:17976"/>
        <dbReference type="ChEBI" id="CHEBI:57540"/>
        <dbReference type="ChEBI" id="CHEBI:57945"/>
        <dbReference type="EC" id="7.1.1.2"/>
    </reaction>
</comment>
<dbReference type="EC" id="7.1.1.2" evidence="3 17"/>
<evidence type="ECO:0000256" key="5">
    <source>
        <dbReference type="ARBA" id="ARBA00022448"/>
    </source>
</evidence>
<evidence type="ECO:0000256" key="3">
    <source>
        <dbReference type="ARBA" id="ARBA00012944"/>
    </source>
</evidence>
<evidence type="ECO:0000256" key="2">
    <source>
        <dbReference type="ARBA" id="ARBA00007012"/>
    </source>
</evidence>
<feature type="transmembrane region" description="Helical" evidence="17">
    <location>
        <begin position="323"/>
        <end position="346"/>
    </location>
</feature>
<dbReference type="InterPro" id="IPR010933">
    <property type="entry name" value="NADH_DH_su2_C"/>
</dbReference>
<dbReference type="EMBL" id="MT798589">
    <property type="protein sequence ID" value="QPP19880.1"/>
    <property type="molecule type" value="Genomic_DNA"/>
</dbReference>
<keyword evidence="7 17" id="KW-0812">Transmembrane</keyword>
<feature type="domain" description="NADH dehydrogenase subunit 2 C-terminal" evidence="19">
    <location>
        <begin position="289"/>
        <end position="342"/>
    </location>
</feature>
<dbReference type="AlphaFoldDB" id="A0A7T1TTV8"/>
<organism evidence="20">
    <name type="scientific">Cynoglossus monopus</name>
    <dbReference type="NCBI Taxonomy" id="2778810"/>
    <lineage>
        <taxon>Eukaryota</taxon>
        <taxon>Metazoa</taxon>
        <taxon>Chordata</taxon>
        <taxon>Craniata</taxon>
        <taxon>Vertebrata</taxon>
        <taxon>Euteleostomi</taxon>
        <taxon>Actinopterygii</taxon>
        <taxon>Neopterygii</taxon>
        <taxon>Teleostei</taxon>
        <taxon>Neoteleostei</taxon>
        <taxon>Acanthomorphata</taxon>
        <taxon>Carangaria</taxon>
        <taxon>Pleuronectiformes</taxon>
        <taxon>Pleuronectoidei</taxon>
        <taxon>Cynoglossidae</taxon>
        <taxon>Cynoglossinae</taxon>
        <taxon>Cynoglossus</taxon>
    </lineage>
</organism>
<keyword evidence="6 17" id="KW-0679">Respiratory chain</keyword>
<evidence type="ECO:0000256" key="14">
    <source>
        <dbReference type="ARBA" id="ARBA00023128"/>
    </source>
</evidence>
<feature type="domain" description="NADH:quinone oxidoreductase/Mrp antiporter transmembrane" evidence="18">
    <location>
        <begin position="23"/>
        <end position="287"/>
    </location>
</feature>
<evidence type="ECO:0000256" key="4">
    <source>
        <dbReference type="ARBA" id="ARBA00021008"/>
    </source>
</evidence>
<keyword evidence="12 17" id="KW-0520">NAD</keyword>
<evidence type="ECO:0000256" key="12">
    <source>
        <dbReference type="ARBA" id="ARBA00023027"/>
    </source>
</evidence>
<dbReference type="PANTHER" id="PTHR46552">
    <property type="entry name" value="NADH-UBIQUINONE OXIDOREDUCTASE CHAIN 2"/>
    <property type="match status" value="1"/>
</dbReference>
<evidence type="ECO:0000256" key="17">
    <source>
        <dbReference type="RuleBase" id="RU003403"/>
    </source>
</evidence>
<feature type="transmembrane region" description="Helical" evidence="17">
    <location>
        <begin position="199"/>
        <end position="218"/>
    </location>
</feature>
<proteinExistence type="inferred from homology"/>
<dbReference type="InterPro" id="IPR050175">
    <property type="entry name" value="Complex_I_Subunit_2"/>
</dbReference>
<evidence type="ECO:0000256" key="6">
    <source>
        <dbReference type="ARBA" id="ARBA00022660"/>
    </source>
</evidence>
<evidence type="ECO:0000256" key="1">
    <source>
        <dbReference type="ARBA" id="ARBA00004448"/>
    </source>
</evidence>
<dbReference type="GO" id="GO:0005743">
    <property type="term" value="C:mitochondrial inner membrane"/>
    <property type="evidence" value="ECO:0007669"/>
    <property type="project" value="UniProtKB-SubCell"/>
</dbReference>
<dbReference type="GO" id="GO:0006120">
    <property type="term" value="P:mitochondrial electron transport, NADH to ubiquinone"/>
    <property type="evidence" value="ECO:0007669"/>
    <property type="project" value="InterPro"/>
</dbReference>
<evidence type="ECO:0000256" key="11">
    <source>
        <dbReference type="ARBA" id="ARBA00022989"/>
    </source>
</evidence>
<dbReference type="InterPro" id="IPR001750">
    <property type="entry name" value="ND/Mrp_TM"/>
</dbReference>
<keyword evidence="15 17" id="KW-0472">Membrane</keyword>
<feature type="transmembrane region" description="Helical" evidence="17">
    <location>
        <begin position="272"/>
        <end position="293"/>
    </location>
</feature>
<feature type="transmembrane region" description="Helical" evidence="17">
    <location>
        <begin position="57"/>
        <end position="80"/>
    </location>
</feature>
<evidence type="ECO:0000256" key="7">
    <source>
        <dbReference type="ARBA" id="ARBA00022692"/>
    </source>
</evidence>
<dbReference type="PRINTS" id="PR01436">
    <property type="entry name" value="NADHDHGNASE2"/>
</dbReference>
<reference evidence="20" key="1">
    <citation type="journal article" date="2020" name="Int. J. Mol. Sci.">
        <title>Novel Gene Rearrangement and the Complete Mitochondrial Genome of Cynoglossus monopus: Insights into the Envolution of the Family Cynoglossidae (Pleuronectiformes).</title>
        <authorList>
            <person name="Wang C."/>
            <person name="Chen H."/>
            <person name="Tian S."/>
            <person name="Yang C."/>
            <person name="Chen X."/>
        </authorList>
    </citation>
    <scope>NUCLEOTIDE SEQUENCE</scope>
</reference>
<evidence type="ECO:0000256" key="13">
    <source>
        <dbReference type="ARBA" id="ARBA00023075"/>
    </source>
</evidence>
<protein>
    <recommendedName>
        <fullName evidence="4 17">NADH-ubiquinone oxidoreductase chain 2</fullName>
        <ecNumber evidence="3 17">7.1.1.2</ecNumber>
    </recommendedName>
</protein>
<keyword evidence="10 17" id="KW-0249">Electron transport</keyword>
<evidence type="ECO:0000256" key="9">
    <source>
        <dbReference type="ARBA" id="ARBA00022967"/>
    </source>
</evidence>
<sequence length="347" mass="38488">MNPLMLLTLAMTLLSGTLITLSSTNWFMAWMGLEINTMAIIPIMARKHHPRAIEAATKYFLVQAPAAATILFCATFNAWMTGQWGIDQMTPNLFNTLILISLTFKMGLAPVHSWLPDVLQGLDIKTALVLSTWQKIAPLSIIIQLYSTQSLTLILMGILSILIGGWGGLNQTQSRKILAYSSISHMGWMLMITQFSPKLAILTFIIYVIMTSSMFMVLLQNNALTINKLPMLSTHAPIISMSTPLLLLSLGGLPPLTGFMPKWLIIQELSRLGLFTLATTAALGSLLSLFFYLRLSYISSMTLFPSNNIMSTSWRSNTNMYPLLTKFSIIMSLMLLPLTPLIASFII</sequence>
<gene>
    <name evidence="20" type="primary">ND2</name>
</gene>
<feature type="transmembrane region" description="Helical" evidence="17">
    <location>
        <begin position="92"/>
        <end position="115"/>
    </location>
</feature>
<evidence type="ECO:0000259" key="18">
    <source>
        <dbReference type="Pfam" id="PF00361"/>
    </source>
</evidence>
<keyword evidence="5" id="KW-0813">Transport</keyword>
<comment type="similarity">
    <text evidence="2 17">Belongs to the complex I subunit 2 family.</text>
</comment>
<evidence type="ECO:0000256" key="15">
    <source>
        <dbReference type="ARBA" id="ARBA00023136"/>
    </source>
</evidence>
<keyword evidence="9 17" id="KW-1278">Translocase</keyword>
<comment type="subcellular location">
    <subcellularLocation>
        <location evidence="1 17">Mitochondrion inner membrane</location>
        <topology evidence="1 17">Multi-pass membrane protein</topology>
    </subcellularLocation>
</comment>
<keyword evidence="8 17" id="KW-0999">Mitochondrion inner membrane</keyword>
<keyword evidence="13 17" id="KW-0830">Ubiquinone</keyword>
<accession>A0A7T1TTV8</accession>
<geneLocation type="mitochondrion" evidence="20"/>
<evidence type="ECO:0000259" key="19">
    <source>
        <dbReference type="Pfam" id="PF06444"/>
    </source>
</evidence>
<evidence type="ECO:0000256" key="10">
    <source>
        <dbReference type="ARBA" id="ARBA00022982"/>
    </source>
</evidence>
<name>A0A7T1TTV8_9PLEU</name>
<dbReference type="PANTHER" id="PTHR46552:SF1">
    <property type="entry name" value="NADH-UBIQUINONE OXIDOREDUCTASE CHAIN 2"/>
    <property type="match status" value="1"/>
</dbReference>
<evidence type="ECO:0000256" key="16">
    <source>
        <dbReference type="ARBA" id="ARBA00049551"/>
    </source>
</evidence>
<dbReference type="InterPro" id="IPR003917">
    <property type="entry name" value="NADH_UbQ_OxRdtase_chain2"/>
</dbReference>
<comment type="function">
    <text evidence="17">Core subunit of the mitochondrial membrane respiratory chain NADH dehydrogenase (Complex I) which catalyzes electron transfer from NADH through the respiratory chain, using ubiquinone as an electron acceptor. Essential for the catalytic activity and assembly of complex I.</text>
</comment>
<dbReference type="Pfam" id="PF00361">
    <property type="entry name" value="Proton_antipo_M"/>
    <property type="match status" value="1"/>
</dbReference>
<evidence type="ECO:0000313" key="20">
    <source>
        <dbReference type="EMBL" id="QPP19880.1"/>
    </source>
</evidence>
<keyword evidence="11 17" id="KW-1133">Transmembrane helix</keyword>
<dbReference type="Pfam" id="PF06444">
    <property type="entry name" value="NADH_dehy_S2_C"/>
    <property type="match status" value="1"/>
</dbReference>